<organism evidence="2 3">
    <name type="scientific">Oldenlandia corymbosa var. corymbosa</name>
    <dbReference type="NCBI Taxonomy" id="529605"/>
    <lineage>
        <taxon>Eukaryota</taxon>
        <taxon>Viridiplantae</taxon>
        <taxon>Streptophyta</taxon>
        <taxon>Embryophyta</taxon>
        <taxon>Tracheophyta</taxon>
        <taxon>Spermatophyta</taxon>
        <taxon>Magnoliopsida</taxon>
        <taxon>eudicotyledons</taxon>
        <taxon>Gunneridae</taxon>
        <taxon>Pentapetalae</taxon>
        <taxon>asterids</taxon>
        <taxon>lamiids</taxon>
        <taxon>Gentianales</taxon>
        <taxon>Rubiaceae</taxon>
        <taxon>Rubioideae</taxon>
        <taxon>Spermacoceae</taxon>
        <taxon>Hedyotis-Oldenlandia complex</taxon>
        <taxon>Oldenlandia</taxon>
    </lineage>
</organism>
<feature type="region of interest" description="Disordered" evidence="1">
    <location>
        <begin position="27"/>
        <end position="62"/>
    </location>
</feature>
<gene>
    <name evidence="2" type="ORF">OLC1_LOCUS1518</name>
</gene>
<accession>A0AAV1C212</accession>
<reference evidence="2" key="1">
    <citation type="submission" date="2023-03" db="EMBL/GenBank/DDBJ databases">
        <authorList>
            <person name="Julca I."/>
        </authorList>
    </citation>
    <scope>NUCLEOTIDE SEQUENCE</scope>
</reference>
<proteinExistence type="predicted"/>
<dbReference type="AlphaFoldDB" id="A0AAV1C212"/>
<name>A0AAV1C212_OLDCO</name>
<dbReference type="Proteomes" id="UP001161247">
    <property type="component" value="Chromosome 1"/>
</dbReference>
<dbReference type="EMBL" id="OX459118">
    <property type="protein sequence ID" value="CAI9089108.1"/>
    <property type="molecule type" value="Genomic_DNA"/>
</dbReference>
<keyword evidence="3" id="KW-1185">Reference proteome</keyword>
<evidence type="ECO:0000313" key="3">
    <source>
        <dbReference type="Proteomes" id="UP001161247"/>
    </source>
</evidence>
<evidence type="ECO:0000256" key="1">
    <source>
        <dbReference type="SAM" id="MobiDB-lite"/>
    </source>
</evidence>
<protein>
    <submittedName>
        <fullName evidence="2">OLC1v1023616C1</fullName>
    </submittedName>
</protein>
<sequence length="151" mass="16811">MKYCLTVGEMISQHYRCRTPGEIIKEHYGDTEDDPSCGDDPRLDDLPDTLSFHGSDDEDEDDCVFESGFSKVKGEEEKGTTVALMEEVPGASPSKKFTALKYSVAGKMKRNMINDYSGPDDQLPSTFKINPKLSILMMVTTSILSFMCCMP</sequence>
<evidence type="ECO:0000313" key="2">
    <source>
        <dbReference type="EMBL" id="CAI9089108.1"/>
    </source>
</evidence>